<comment type="caution">
    <text evidence="1">The sequence shown here is derived from an EMBL/GenBank/DDBJ whole genome shotgun (WGS) entry which is preliminary data.</text>
</comment>
<name>A0ACC2SMD5_9FUNG</name>
<sequence>MVVPKEELLKLPNGGREGSSVNFMNLKSSRVTNQTQLLKKNPGFGPDPVTIAQNQENQVTNLDVLTNERTPSRGVILLLLHPGHLATRPHFSRYFDEAHMKNTKFGGRMLYMPIDFALKPYCHF</sequence>
<keyword evidence="2" id="KW-1185">Reference proteome</keyword>
<accession>A0ACC2SMD5</accession>
<evidence type="ECO:0000313" key="2">
    <source>
        <dbReference type="Proteomes" id="UP001165960"/>
    </source>
</evidence>
<proteinExistence type="predicted"/>
<evidence type="ECO:0000313" key="1">
    <source>
        <dbReference type="EMBL" id="KAJ9063463.1"/>
    </source>
</evidence>
<gene>
    <name evidence="1" type="ORF">DSO57_1039578</name>
</gene>
<dbReference type="EMBL" id="QTSX02004971">
    <property type="protein sequence ID" value="KAJ9063463.1"/>
    <property type="molecule type" value="Genomic_DNA"/>
</dbReference>
<protein>
    <submittedName>
        <fullName evidence="1">Uncharacterized protein</fullName>
    </submittedName>
</protein>
<reference evidence="1" key="1">
    <citation type="submission" date="2022-04" db="EMBL/GenBank/DDBJ databases">
        <title>Genome of the entomopathogenic fungus Entomophthora muscae.</title>
        <authorList>
            <person name="Elya C."/>
            <person name="Lovett B.R."/>
            <person name="Lee E."/>
            <person name="Macias A.M."/>
            <person name="Hajek A.E."/>
            <person name="De Bivort B.L."/>
            <person name="Kasson M.T."/>
            <person name="De Fine Licht H.H."/>
            <person name="Stajich J.E."/>
        </authorList>
    </citation>
    <scope>NUCLEOTIDE SEQUENCE</scope>
    <source>
        <strain evidence="1">Berkeley</strain>
    </source>
</reference>
<dbReference type="Proteomes" id="UP001165960">
    <property type="component" value="Unassembled WGS sequence"/>
</dbReference>
<organism evidence="1 2">
    <name type="scientific">Entomophthora muscae</name>
    <dbReference type="NCBI Taxonomy" id="34485"/>
    <lineage>
        <taxon>Eukaryota</taxon>
        <taxon>Fungi</taxon>
        <taxon>Fungi incertae sedis</taxon>
        <taxon>Zoopagomycota</taxon>
        <taxon>Entomophthoromycotina</taxon>
        <taxon>Entomophthoromycetes</taxon>
        <taxon>Entomophthorales</taxon>
        <taxon>Entomophthoraceae</taxon>
        <taxon>Entomophthora</taxon>
    </lineage>
</organism>